<keyword evidence="6" id="KW-1185">Reference proteome</keyword>
<accession>A0A8B6G6A8</accession>
<comment type="similarity">
    <text evidence="2">Belongs to the NUP186/NUP192/NUP205 family.</text>
</comment>
<dbReference type="GO" id="GO:0017056">
    <property type="term" value="F:structural constituent of nuclear pore"/>
    <property type="evidence" value="ECO:0007669"/>
    <property type="project" value="TreeGrafter"/>
</dbReference>
<evidence type="ECO:0000256" key="1">
    <source>
        <dbReference type="ARBA" id="ARBA00004123"/>
    </source>
</evidence>
<dbReference type="GO" id="GO:0006999">
    <property type="term" value="P:nuclear pore organization"/>
    <property type="evidence" value="ECO:0007669"/>
    <property type="project" value="TreeGrafter"/>
</dbReference>
<protein>
    <submittedName>
        <fullName evidence="5">Nuclear pore complex protein Nup205</fullName>
    </submittedName>
</protein>
<dbReference type="PANTHER" id="PTHR31344">
    <property type="entry name" value="NUCLEAR PORE COMPLEX PROTEIN NUP205"/>
    <property type="match status" value="1"/>
</dbReference>
<comment type="subcellular location">
    <subcellularLocation>
        <location evidence="1">Nucleus</location>
    </subcellularLocation>
</comment>
<proteinExistence type="inferred from homology"/>
<dbReference type="InterPro" id="IPR021827">
    <property type="entry name" value="Nup186/Nup192/Nup205"/>
</dbReference>
<evidence type="ECO:0000256" key="4">
    <source>
        <dbReference type="ARBA" id="ARBA00023242"/>
    </source>
</evidence>
<organism evidence="5 6">
    <name type="scientific">Mytilus galloprovincialis</name>
    <name type="common">Mediterranean mussel</name>
    <dbReference type="NCBI Taxonomy" id="29158"/>
    <lineage>
        <taxon>Eukaryota</taxon>
        <taxon>Metazoa</taxon>
        <taxon>Spiralia</taxon>
        <taxon>Lophotrochozoa</taxon>
        <taxon>Mollusca</taxon>
        <taxon>Bivalvia</taxon>
        <taxon>Autobranchia</taxon>
        <taxon>Pteriomorphia</taxon>
        <taxon>Mytilida</taxon>
        <taxon>Mytiloidea</taxon>
        <taxon>Mytilidae</taxon>
        <taxon>Mytilinae</taxon>
        <taxon>Mytilus</taxon>
    </lineage>
</organism>
<dbReference type="OrthoDB" id="2019644at2759"/>
<gene>
    <name evidence="5" type="ORF">MGAL_10B047210</name>
</gene>
<evidence type="ECO:0000313" key="5">
    <source>
        <dbReference type="EMBL" id="VDI59328.1"/>
    </source>
</evidence>
<reference evidence="5" key="1">
    <citation type="submission" date="2018-11" db="EMBL/GenBank/DDBJ databases">
        <authorList>
            <person name="Alioto T."/>
            <person name="Alioto T."/>
        </authorList>
    </citation>
    <scope>NUCLEOTIDE SEQUENCE</scope>
</reference>
<dbReference type="GO" id="GO:0044611">
    <property type="term" value="C:nuclear pore inner ring"/>
    <property type="evidence" value="ECO:0007669"/>
    <property type="project" value="TreeGrafter"/>
</dbReference>
<evidence type="ECO:0000313" key="6">
    <source>
        <dbReference type="Proteomes" id="UP000596742"/>
    </source>
</evidence>
<keyword evidence="3" id="KW-0813">Transport</keyword>
<dbReference type="Proteomes" id="UP000596742">
    <property type="component" value="Unassembled WGS sequence"/>
</dbReference>
<evidence type="ECO:0000256" key="2">
    <source>
        <dbReference type="ARBA" id="ARBA00005892"/>
    </source>
</evidence>
<dbReference type="PANTHER" id="PTHR31344:SF0">
    <property type="entry name" value="NUCLEAR PORE COMPLEX PROTEIN NUP205"/>
    <property type="match status" value="1"/>
</dbReference>
<keyword evidence="4" id="KW-0539">Nucleus</keyword>
<dbReference type="EMBL" id="UYJE01007937">
    <property type="protein sequence ID" value="VDI59328.1"/>
    <property type="molecule type" value="Genomic_DNA"/>
</dbReference>
<dbReference type="Pfam" id="PF11894">
    <property type="entry name" value="Nup192"/>
    <property type="match status" value="1"/>
</dbReference>
<sequence length="2017" mass="228690">MASGGMAVNSEAQLWGPYKELERTVDAAVRRKQVDAVHDLEVALKRHKPDFISLLKNPPKSSLYRDAVKKSHIDGLPVKGEQIKQTFPREFIEEALIISDLFDMSEIAAVELLMAGDRKQSEFPGLTRGLIAVLLYFDGQKSIVNSLRTLLQCREGRTWTMELSSDLTNKITQYTDQLIVKDKLVNKILDLLTEMDWNKQLNKLQSARAVGPPKHKKQLQDIYSEIKLILADCLFCLASQRPLEKEDTLRLIAFLKQNGSCIADGTLDLVTLCLIITLLYCFDVSVLEDDNNSDYIRRLPLITDGTYIADVHKELTNDRTWSIPGLQGVAQLSWGLTLRQLSQYQTPAGVNEYCEEDEIVISMATDNNVFHFLDNAVVAIENFHHEEFYLRKIHGLITDFIFFMPLKVKELRNRSDEVARLSASQTLVEESDVVSASHGFEYLLLLIGNIYGKDPLGMNLSVEYWFPQESNMHESVYHYRSPQKQVSLNKFIRLAGDLLPPSLYVPYINMLTGLASNTQSALHCFELLKANGLASGGPSSSVSWNHIFVSLNQYYSSLRRETPTSSEVSQRAPHIRGITLKELEGLISVLRLANVIAEKNENCRIAFCENQQWSLIVCLFGLLTCSVPPGLKAQILLTLSAIAKTPDIAANLWQTLEVSQIIPTTRSGSGKQPSGLQIELEEIETRNEEYPMILAFLGLINSLSDIPVPAGLVTGLRSPGFDPYLSFIRDDVFLKFDTRAYKDPAEKWKVASAALEIFVKLLKCHEIRAEDFTDEMVELQTGGTVAVNKSPGHTLIIHMLNHSGLLKKVLRILDDVAKVLETYSNVPGKKYMEKASLCCLQLIEYTLDKAEEFFDACREMGVSIMVSQMDRLLRGINPRTGKSDHLINVAKYITFNQVMPYHAMSAMKILFSVSRAAGIQADLVNLYTADQKTKSELLHGFVECLEVDDPEVSQDNMIILNEEKDEEVSLSGVRNSTRQYLLHTIIYSLEQPAPNLAHYLLGFELSKPVNKTNLQDPGILGSQKTCLHSLLTILDKGIGTLGGPQALIETPKLSELFYKLVYMLAANKDTSAAILRYLRTSWDFLYRHLQHVPFNGPFVTNHQSWLLRTVAIELRMTTLNRQRSHTQRLMKLLLDDHIDDPEQGILPGIDETVDTGFDKFSDTSYFQSSFHSHTTKQLQGRQIRRKILSLLDSVEFTQVYPQPLTLEYFDPGMIEQVIQKTESKTEDDTVYCNVKLLHSILLNELSNVQSNVMVANRPRILEEVQGILKNVVSRNSVRKSLSVKQQSYDAWRQVAEIWLTSCPEDLMPREIRQTVLFELLQELLSKVAEEDALTELTAPVSGTFLTLMANLKQCFVVEQSQVNRESSSKYSSMLEDPGSKTPWVQSSGSRTLFATSLQLVLKGLIDHVMCSGGGQQRVRANLYGALLYYLQIAEKPKSQQKGESVEGIGERLLSGTDSEYDQLTKENVATILSYGNHFMDTVCRDACDGHDVGRMLALSVLDKILSMDKFQQWLNFMTSKGYLQHLVDSLINDDNQLQSLLGPNPQLKVLYIYESKMSLLTRIAESTAGAHALLRAGIMSRLSSCNYFDMRPETSRLQNELGLTQDEFIPSPMARYRLLLFACLKLCLAILTSCGIENQDAGNQVLQFVFSHGEIFLNILRDRQPPQDLQALKELSLTTAVIARAQSRGVPDVEFNDFDTLAIEFRAHKMQIERQMISLFPKFCLSEKLTKQWKNFESGQEGRDIGVELLLTYLEIAANVTSYCRTVISASGLSSQYCRILFGPSLEEALSRDIRSGEEYSVSSLPFTPSLGVIVYQLRQCASNFMYVYDSHQQHQRKQHSSLSTDDLKEYSGVPMTEKIASHQRQQLARRRLSQIVNDKWREMQQLSYIIENCIFILWRHLEYYLVHCVPNDQQPSIYQVHIQRQQQMRRLQDLTGSPRSILEQQQHQYTQDPDEMSKIVSREELAAFKSNVTNVVSESLLKKIQEINQSFCKNRSHYGFVEALIRRLRRLLRLHT</sequence>
<name>A0A8B6G6A8_MYTGA</name>
<comment type="caution">
    <text evidence="5">The sequence shown here is derived from an EMBL/GenBank/DDBJ whole genome shotgun (WGS) entry which is preliminary data.</text>
</comment>
<evidence type="ECO:0000256" key="3">
    <source>
        <dbReference type="ARBA" id="ARBA00022448"/>
    </source>
</evidence>